<keyword evidence="3 8" id="KW-1003">Cell membrane</keyword>
<dbReference type="Pfam" id="PF01040">
    <property type="entry name" value="UbiA"/>
    <property type="match status" value="1"/>
</dbReference>
<feature type="transmembrane region" description="Helical" evidence="8">
    <location>
        <begin position="169"/>
        <end position="189"/>
    </location>
</feature>
<dbReference type="NCBIfam" id="TIGR00751">
    <property type="entry name" value="menA"/>
    <property type="match status" value="1"/>
</dbReference>
<organism evidence="10">
    <name type="scientific">Dechloromonas aromatica (strain RCB)</name>
    <dbReference type="NCBI Taxonomy" id="159087"/>
    <lineage>
        <taxon>Bacteria</taxon>
        <taxon>Pseudomonadati</taxon>
        <taxon>Pseudomonadota</taxon>
        <taxon>Betaproteobacteria</taxon>
        <taxon>Rhodocyclales</taxon>
        <taxon>Azonexaceae</taxon>
        <taxon>Dechloromonas</taxon>
    </lineage>
</organism>
<dbReference type="UniPathway" id="UPA00079">
    <property type="reaction ID" value="UER00168"/>
</dbReference>
<evidence type="ECO:0000256" key="1">
    <source>
        <dbReference type="ARBA" id="ARBA00004141"/>
    </source>
</evidence>
<keyword evidence="4 8" id="KW-0808">Transferase</keyword>
<dbReference type="InterPro" id="IPR044878">
    <property type="entry name" value="UbiA_sf"/>
</dbReference>
<dbReference type="GO" id="GO:0009234">
    <property type="term" value="P:menaquinone biosynthetic process"/>
    <property type="evidence" value="ECO:0007669"/>
    <property type="project" value="UniProtKB-UniRule"/>
</dbReference>
<reference evidence="10" key="1">
    <citation type="submission" date="2005-08" db="EMBL/GenBank/DDBJ databases">
        <title>Complete sequence of Dechloromonas aromatica RCB.</title>
        <authorList>
            <person name="Salinero K.K."/>
            <person name="Copeland A."/>
            <person name="Lucas S."/>
            <person name="Lapidus A."/>
            <person name="Barry K."/>
            <person name="Detter J.C."/>
            <person name="Glavina T."/>
            <person name="Hammon N."/>
            <person name="Israni S."/>
            <person name="Pitluck S."/>
            <person name="Di Bartolo G."/>
            <person name="Trong S."/>
            <person name="Schmutz J."/>
            <person name="Larimer F."/>
            <person name="Land M."/>
            <person name="Ivanova N."/>
            <person name="Richardson P."/>
        </authorList>
    </citation>
    <scope>NUCLEOTIDE SEQUENCE</scope>
    <source>
        <strain evidence="10">RCB</strain>
    </source>
</reference>
<dbReference type="GO" id="GO:0005886">
    <property type="term" value="C:plasma membrane"/>
    <property type="evidence" value="ECO:0007669"/>
    <property type="project" value="UniProtKB-SubCell"/>
</dbReference>
<evidence type="ECO:0000256" key="7">
    <source>
        <dbReference type="ARBA" id="ARBA00023136"/>
    </source>
</evidence>
<dbReference type="GO" id="GO:0042371">
    <property type="term" value="P:vitamin K biosynthetic process"/>
    <property type="evidence" value="ECO:0007669"/>
    <property type="project" value="TreeGrafter"/>
</dbReference>
<evidence type="ECO:0000256" key="9">
    <source>
        <dbReference type="NCBIfam" id="TIGR00751"/>
    </source>
</evidence>
<comment type="pathway">
    <text evidence="8">Quinol/quinone metabolism; menaquinone biosynthesis; menaquinol from 1,4-dihydroxy-2-naphthoate: step 1/2.</text>
</comment>
<evidence type="ECO:0000256" key="5">
    <source>
        <dbReference type="ARBA" id="ARBA00022692"/>
    </source>
</evidence>
<dbReference type="EC" id="2.5.1.74" evidence="8 9"/>
<name>Q479T8_DECAR</name>
<feature type="transmembrane region" description="Helical" evidence="8">
    <location>
        <begin position="265"/>
        <end position="288"/>
    </location>
</feature>
<dbReference type="InterPro" id="IPR000537">
    <property type="entry name" value="UbiA_prenyltransferase"/>
</dbReference>
<dbReference type="HAMAP" id="MF_01937">
    <property type="entry name" value="MenA_1"/>
    <property type="match status" value="1"/>
</dbReference>
<dbReference type="NCBIfam" id="NF004751">
    <property type="entry name" value="PRK06080.1-3"/>
    <property type="match status" value="1"/>
</dbReference>
<comment type="function">
    <text evidence="8">Conversion of 1,4-dihydroxy-2-naphthoate (DHNA) to demethylmenaquinone (DMK).</text>
</comment>
<feature type="transmembrane region" description="Helical" evidence="8">
    <location>
        <begin position="219"/>
        <end position="245"/>
    </location>
</feature>
<dbReference type="STRING" id="159087.Daro_3664"/>
<dbReference type="PANTHER" id="PTHR13929:SF0">
    <property type="entry name" value="UBIA PRENYLTRANSFERASE DOMAIN-CONTAINING PROTEIN 1"/>
    <property type="match status" value="1"/>
</dbReference>
<dbReference type="HOGENOM" id="CLU_043611_1_2_4"/>
<evidence type="ECO:0000313" key="10">
    <source>
        <dbReference type="EMBL" id="AAZ48393.1"/>
    </source>
</evidence>
<comment type="subcellular location">
    <subcellularLocation>
        <location evidence="8">Cell membrane</location>
        <topology evidence="8">Multi-pass membrane protein</topology>
    </subcellularLocation>
    <subcellularLocation>
        <location evidence="1">Membrane</location>
        <topology evidence="1">Multi-pass membrane protein</topology>
    </subcellularLocation>
</comment>
<accession>Q479T8</accession>
<dbReference type="GO" id="GO:0046428">
    <property type="term" value="F:1,4-dihydroxy-2-naphthoate polyprenyltransferase activity"/>
    <property type="evidence" value="ECO:0007669"/>
    <property type="project" value="UniProtKB-UniRule"/>
</dbReference>
<dbReference type="OrthoDB" id="9767568at2"/>
<dbReference type="InterPro" id="IPR004657">
    <property type="entry name" value="MenA"/>
</dbReference>
<evidence type="ECO:0000256" key="3">
    <source>
        <dbReference type="ARBA" id="ARBA00022475"/>
    </source>
</evidence>
<evidence type="ECO:0000256" key="4">
    <source>
        <dbReference type="ARBA" id="ARBA00022679"/>
    </source>
</evidence>
<dbReference type="Gene3D" id="1.10.357.140">
    <property type="entry name" value="UbiA prenyltransferase"/>
    <property type="match status" value="1"/>
</dbReference>
<gene>
    <name evidence="8" type="primary">menA</name>
    <name evidence="10" type="ordered locus">Daro_3664</name>
</gene>
<keyword evidence="2 8" id="KW-0474">Menaquinone biosynthesis</keyword>
<proteinExistence type="inferred from homology"/>
<dbReference type="PANTHER" id="PTHR13929">
    <property type="entry name" value="1,4-DIHYDROXY-2-NAPHTHOATE OCTAPRENYLTRANSFERASE"/>
    <property type="match status" value="1"/>
</dbReference>
<dbReference type="InterPro" id="IPR026046">
    <property type="entry name" value="UBIAD1"/>
</dbReference>
<comment type="similarity">
    <text evidence="8">Belongs to the MenA family. Type 1 subfamily.</text>
</comment>
<dbReference type="AlphaFoldDB" id="Q479T8"/>
<dbReference type="KEGG" id="dar:Daro_3664"/>
<feature type="transmembrane region" description="Helical" evidence="8">
    <location>
        <begin position="93"/>
        <end position="111"/>
    </location>
</feature>
<dbReference type="PIRSF" id="PIRSF005355">
    <property type="entry name" value="UBIAD1"/>
    <property type="match status" value="1"/>
</dbReference>
<keyword evidence="6 8" id="KW-1133">Transmembrane helix</keyword>
<keyword evidence="7 8" id="KW-0472">Membrane</keyword>
<keyword evidence="5 8" id="KW-0812">Transmembrane</keyword>
<comment type="catalytic activity">
    <reaction evidence="8">
        <text>an all-trans-polyprenyl diphosphate + 1,4-dihydroxy-2-naphthoate + H(+) = a 2-demethylmenaquinol + CO2 + diphosphate</text>
        <dbReference type="Rhea" id="RHEA:26478"/>
        <dbReference type="Rhea" id="RHEA-COMP:9563"/>
        <dbReference type="Rhea" id="RHEA-COMP:9564"/>
        <dbReference type="ChEBI" id="CHEBI:11173"/>
        <dbReference type="ChEBI" id="CHEBI:15378"/>
        <dbReference type="ChEBI" id="CHEBI:16526"/>
        <dbReference type="ChEBI" id="CHEBI:33019"/>
        <dbReference type="ChEBI" id="CHEBI:55437"/>
        <dbReference type="ChEBI" id="CHEBI:58914"/>
        <dbReference type="EC" id="2.5.1.74"/>
    </reaction>
</comment>
<protein>
    <recommendedName>
        <fullName evidence="8 9">1,4-dihydroxy-2-naphthoate octaprenyltransferase</fullName>
        <shortName evidence="8">DHNA-octaprenyltransferase</shortName>
        <ecNumber evidence="8 9">2.5.1.74</ecNumber>
    </recommendedName>
</protein>
<evidence type="ECO:0000256" key="6">
    <source>
        <dbReference type="ARBA" id="ARBA00022989"/>
    </source>
</evidence>
<sequence>MKTSTAWFLACRPKTLSVSLSPVLVGTAVAWHDSGTLLWLPLLAAALGAAFIQIGTNLFNDVGDFLRGTDTPGRLGPKRATAEGWLTAGKVKAGAWLSFALAFLCGIYLVWHGGWPIVAIGLASLAAGWAYTGGPKPIAYGPLGEVFVFIFFGLVAVGGSYYLQTLNLTPMALLAAALVGIHAAAVITVNNYRDLDGDATNGKNTLAVRLGRPATRHIYTLEIIAPYALLPLLGSLGWLAALPLLSLPLALKLIRRFHHEAPGPVFNNILAATAGLQLTFALLLSLAFTI</sequence>
<evidence type="ECO:0000256" key="2">
    <source>
        <dbReference type="ARBA" id="ARBA00022428"/>
    </source>
</evidence>
<evidence type="ECO:0000256" key="8">
    <source>
        <dbReference type="HAMAP-Rule" id="MF_01937"/>
    </source>
</evidence>
<dbReference type="CDD" id="cd13962">
    <property type="entry name" value="PT_UbiA_UBIAD1"/>
    <property type="match status" value="1"/>
</dbReference>
<dbReference type="EMBL" id="CP000089">
    <property type="protein sequence ID" value="AAZ48393.1"/>
    <property type="molecule type" value="Genomic_DNA"/>
</dbReference>
<feature type="transmembrane region" description="Helical" evidence="8">
    <location>
        <begin position="40"/>
        <end position="59"/>
    </location>
</feature>
<feature type="transmembrane region" description="Helical" evidence="8">
    <location>
        <begin position="146"/>
        <end position="163"/>
    </location>
</feature>
<dbReference type="eggNOG" id="COG1575">
    <property type="taxonomic scope" value="Bacteria"/>
</dbReference>